<dbReference type="PANTHER" id="PTHR13200:SF0">
    <property type="entry name" value="EEF1A LYSINE METHYLTRANSFERASE 1"/>
    <property type="match status" value="1"/>
</dbReference>
<evidence type="ECO:0000313" key="6">
    <source>
        <dbReference type="EMBL" id="RNA36776.1"/>
    </source>
</evidence>
<dbReference type="OrthoDB" id="206354at2759"/>
<keyword evidence="2 5" id="KW-0963">Cytoplasm</keyword>
<dbReference type="PANTHER" id="PTHR13200">
    <property type="entry name" value="EEF1A LYSINE METHYLTRANSFERASE 1"/>
    <property type="match status" value="1"/>
</dbReference>
<reference evidence="6 7" key="1">
    <citation type="journal article" date="2018" name="Sci. Rep.">
        <title>Genomic signatures of local adaptation to the degree of environmental predictability in rotifers.</title>
        <authorList>
            <person name="Franch-Gras L."/>
            <person name="Hahn C."/>
            <person name="Garcia-Roger E.M."/>
            <person name="Carmona M.J."/>
            <person name="Serra M."/>
            <person name="Gomez A."/>
        </authorList>
    </citation>
    <scope>NUCLEOTIDE SEQUENCE [LARGE SCALE GENOMIC DNA]</scope>
    <source>
        <strain evidence="6">HYR1</strain>
    </source>
</reference>
<organism evidence="6 7">
    <name type="scientific">Brachionus plicatilis</name>
    <name type="common">Marine rotifer</name>
    <name type="synonym">Brachionus muelleri</name>
    <dbReference type="NCBI Taxonomy" id="10195"/>
    <lineage>
        <taxon>Eukaryota</taxon>
        <taxon>Metazoa</taxon>
        <taxon>Spiralia</taxon>
        <taxon>Gnathifera</taxon>
        <taxon>Rotifera</taxon>
        <taxon>Eurotatoria</taxon>
        <taxon>Monogononta</taxon>
        <taxon>Pseudotrocha</taxon>
        <taxon>Ploima</taxon>
        <taxon>Brachionidae</taxon>
        <taxon>Brachionus</taxon>
    </lineage>
</organism>
<dbReference type="AlphaFoldDB" id="A0A3M7SM23"/>
<evidence type="ECO:0000256" key="4">
    <source>
        <dbReference type="ARBA" id="ARBA00022679"/>
    </source>
</evidence>
<dbReference type="Pfam" id="PF10237">
    <property type="entry name" value="N6-adenineMlase"/>
    <property type="match status" value="1"/>
</dbReference>
<comment type="subcellular location">
    <subcellularLocation>
        <location evidence="1 5">Cytoplasm</location>
    </subcellularLocation>
</comment>
<keyword evidence="3 5" id="KW-0489">Methyltransferase</keyword>
<protein>
    <recommendedName>
        <fullName evidence="5">Protein-lysine N-methyltransferase BpHYR1_034202</fullName>
        <ecNumber evidence="5">2.1.1.-</ecNumber>
    </recommendedName>
</protein>
<dbReference type="InterPro" id="IPR029063">
    <property type="entry name" value="SAM-dependent_MTases_sf"/>
</dbReference>
<dbReference type="EC" id="2.1.1.-" evidence="5"/>
<dbReference type="HAMAP" id="MF_03187">
    <property type="entry name" value="Methyltr_EFM5"/>
    <property type="match status" value="1"/>
</dbReference>
<dbReference type="EMBL" id="REGN01001127">
    <property type="protein sequence ID" value="RNA36776.1"/>
    <property type="molecule type" value="Genomic_DNA"/>
</dbReference>
<dbReference type="STRING" id="10195.A0A3M7SM23"/>
<dbReference type="InterPro" id="IPR019369">
    <property type="entry name" value="Efm5/EEF1AKMT1"/>
</dbReference>
<accession>A0A3M7SM23</accession>
<dbReference type="InterPro" id="IPR002052">
    <property type="entry name" value="DNA_methylase_N6_adenine_CS"/>
</dbReference>
<dbReference type="SUPFAM" id="SSF53335">
    <property type="entry name" value="S-adenosyl-L-methionine-dependent methyltransferases"/>
    <property type="match status" value="1"/>
</dbReference>
<evidence type="ECO:0000313" key="7">
    <source>
        <dbReference type="Proteomes" id="UP000276133"/>
    </source>
</evidence>
<evidence type="ECO:0000256" key="2">
    <source>
        <dbReference type="ARBA" id="ARBA00022490"/>
    </source>
</evidence>
<proteinExistence type="inferred from homology"/>
<dbReference type="PROSITE" id="PS00092">
    <property type="entry name" value="N6_MTASE"/>
    <property type="match status" value="1"/>
</dbReference>
<dbReference type="GO" id="GO:0003676">
    <property type="term" value="F:nucleic acid binding"/>
    <property type="evidence" value="ECO:0007669"/>
    <property type="project" value="InterPro"/>
</dbReference>
<comment type="caution">
    <text evidence="6">The sequence shown here is derived from an EMBL/GenBank/DDBJ whole genome shotgun (WGS) entry which is preliminary data.</text>
</comment>
<dbReference type="Proteomes" id="UP000276133">
    <property type="component" value="Unassembled WGS sequence"/>
</dbReference>
<comment type="similarity">
    <text evidence="5">Belongs to the class I-like SAM-binding methyltransferase superfamily. EFM5 family.</text>
</comment>
<gene>
    <name evidence="6" type="ORF">BpHYR1_034202</name>
</gene>
<dbReference type="GO" id="GO:0016279">
    <property type="term" value="F:protein-lysine N-methyltransferase activity"/>
    <property type="evidence" value="ECO:0007669"/>
    <property type="project" value="UniProtKB-UniRule"/>
</dbReference>
<comment type="function">
    <text evidence="5">S-adenosyl-L-methionine-dependent protein-lysine N-methyltransferase that methylates elongation factor 1-alpha.</text>
</comment>
<evidence type="ECO:0000256" key="5">
    <source>
        <dbReference type="HAMAP-Rule" id="MF_03187"/>
    </source>
</evidence>
<evidence type="ECO:0000256" key="1">
    <source>
        <dbReference type="ARBA" id="ARBA00004496"/>
    </source>
</evidence>
<keyword evidence="7" id="KW-1185">Reference proteome</keyword>
<name>A0A3M7SM23_BRAPC</name>
<dbReference type="GO" id="GO:0032259">
    <property type="term" value="P:methylation"/>
    <property type="evidence" value="ECO:0007669"/>
    <property type="project" value="UniProtKB-KW"/>
</dbReference>
<sequence>MSESLMINHQEDDGDVPQLSAEALKALHEFYAETEAQAKQIEENWQLSQFWYDKKTSDTLAKEVFLNAKEKLKSCEKFNVACISCPTLFKALHHYLKEAKSWSEIDNFEELIEKIDIKLFEYDKRFEMYGEDFYFYDYNHPLEFEPKMEKYFDMVISDPPYLSQDCHIKTGMTVRKITKDDFKMIVCTGAVMEDLLGACLKVRLCSFIPKHERNLANEFKCYANYNTICLDN</sequence>
<dbReference type="InterPro" id="IPR041370">
    <property type="entry name" value="Mlase_EEF1AKMT1/ZCCHC4"/>
</dbReference>
<keyword evidence="4 5" id="KW-0808">Transferase</keyword>
<dbReference type="GO" id="GO:0005737">
    <property type="term" value="C:cytoplasm"/>
    <property type="evidence" value="ECO:0007669"/>
    <property type="project" value="UniProtKB-SubCell"/>
</dbReference>
<evidence type="ECO:0000256" key="3">
    <source>
        <dbReference type="ARBA" id="ARBA00022603"/>
    </source>
</evidence>